<dbReference type="STRING" id="104452.A0A0L7LP82"/>
<dbReference type="Pfam" id="PF02493">
    <property type="entry name" value="MORN"/>
    <property type="match status" value="2"/>
</dbReference>
<keyword evidence="4" id="KW-0472">Membrane</keyword>
<evidence type="ECO:0000313" key="6">
    <source>
        <dbReference type="Proteomes" id="UP000037510"/>
    </source>
</evidence>
<keyword evidence="3" id="KW-0040">ANK repeat</keyword>
<dbReference type="InterPro" id="IPR036770">
    <property type="entry name" value="Ankyrin_rpt-contain_sf"/>
</dbReference>
<keyword evidence="2" id="KW-0677">Repeat</keyword>
<dbReference type="AlphaFoldDB" id="A0A0L7LP82"/>
<dbReference type="SUPFAM" id="SSF82185">
    <property type="entry name" value="Histone H3 K4-specific methyltransferase SET7/9 N-terminal domain"/>
    <property type="match status" value="1"/>
</dbReference>
<keyword evidence="6" id="KW-1185">Reference proteome</keyword>
<evidence type="ECO:0000256" key="3">
    <source>
        <dbReference type="PROSITE-ProRule" id="PRU00023"/>
    </source>
</evidence>
<dbReference type="PANTHER" id="PTHR15897:SF2">
    <property type="entry name" value="ANKYRIN REPEAT AND MYND DOMAIN-CONTAINING PROTEIN 1"/>
    <property type="match status" value="1"/>
</dbReference>
<dbReference type="Pfam" id="PF12796">
    <property type="entry name" value="Ank_2"/>
    <property type="match status" value="1"/>
</dbReference>
<dbReference type="InterPro" id="IPR053064">
    <property type="entry name" value="Ankyrin-MYND_domain-protein"/>
</dbReference>
<evidence type="ECO:0000256" key="4">
    <source>
        <dbReference type="SAM" id="Phobius"/>
    </source>
</evidence>
<evidence type="ECO:0000313" key="5">
    <source>
        <dbReference type="EMBL" id="KOB77154.1"/>
    </source>
</evidence>
<proteinExistence type="inferred from homology"/>
<accession>A0A0L7LP82</accession>
<organism evidence="5 6">
    <name type="scientific">Operophtera brumata</name>
    <name type="common">Winter moth</name>
    <name type="synonym">Phalaena brumata</name>
    <dbReference type="NCBI Taxonomy" id="104452"/>
    <lineage>
        <taxon>Eukaryota</taxon>
        <taxon>Metazoa</taxon>
        <taxon>Ecdysozoa</taxon>
        <taxon>Arthropoda</taxon>
        <taxon>Hexapoda</taxon>
        <taxon>Insecta</taxon>
        <taxon>Pterygota</taxon>
        <taxon>Neoptera</taxon>
        <taxon>Endopterygota</taxon>
        <taxon>Lepidoptera</taxon>
        <taxon>Glossata</taxon>
        <taxon>Ditrysia</taxon>
        <taxon>Geometroidea</taxon>
        <taxon>Geometridae</taxon>
        <taxon>Larentiinae</taxon>
        <taxon>Operophtera</taxon>
    </lineage>
</organism>
<sequence length="927" mass="103412">MKVITPPGDYVGRVQQQCTWVIPVYRVRDANDQVLFIIEGPAVLKRSALMLSEFKILTGDSLREVGRIAHGWDRDLVSFATTLQIPDLAVQPKHKCLLLAATFLLFLYIIYLGMVKSLGSCPVPTNAGKILTYDQYYTGHKDDDQRKNGHGENHWSGPESLEWYTGSFLHDTMHGVGEYRTRYRGDKGVFVTYEGHFYANRMHGYGTMSYPNGAVFTNVGSVTQCMVLQGLFHKDMRWGPGIESQACLREDVGLWRGTQLVRLAWQPATPNVALDLCIGLNGKACVEPHRIVLAKRIQTIGEANSAIELLKQSGSDPISASVNWTKLYPKTCTDLASQLCYVEVFEHDYYNSRIIPTLEKVTGIPDHEKNENQQGGENFQTTGTFYAWNNNEMVTHMMKHSFKHENQRAKYGIELKSVLSGPRNQFKQAGKHEIDCRTLLMASYLGHLYDVAQLVNDLNVHTDVADIQGNTALMYATCGDQVDIIHFLVEAGADVNSYCDTCCTPLGVALMRFVCATKDISASQMVQALIPPPIVPAPPPVTTEQMPTEWHMSRGVLVESPRGLSSKPVAKASVSVKKVQPNPSKNSVMSVMKKKTELAVPKSASFADDDADEKLSEEKRLYDKINIEFSIRVTDLFSPPILLNPIPYLFKINDMIIEVDAFYEEQNKPPENNPKKAVLKVIKDTVKPSKEIMWQNSDGDGDGSIDSVEKAKNETLSKIMMTILQLLSDGAAPCLVRCPQPALLIATVSGCPNLVRQLVSHGIDVNEVYPQSLHYTALDVAVSQPFTYENLELVRALLECGAKTDHILRYAVPDTADPAIPEVPGPTLLHAVLARKTENDVEEELQQKLLEMLLEYKCNPMIQFKGRSSADVAMTKNMDVFDQFLKCPRTNLNAAINDANETVLLKIFSKPFYTTIPTTERLQTVKK</sequence>
<dbReference type="SUPFAM" id="SSF48403">
    <property type="entry name" value="Ankyrin repeat"/>
    <property type="match status" value="1"/>
</dbReference>
<keyword evidence="4" id="KW-0812">Transmembrane</keyword>
<dbReference type="PROSITE" id="PS50297">
    <property type="entry name" value="ANK_REP_REGION"/>
    <property type="match status" value="1"/>
</dbReference>
<dbReference type="SMART" id="SM00248">
    <property type="entry name" value="ANK"/>
    <property type="match status" value="4"/>
</dbReference>
<dbReference type="InterPro" id="IPR005552">
    <property type="entry name" value="Scramblase"/>
</dbReference>
<comment type="similarity">
    <text evidence="1">Belongs to the phospholipid scramblase family.</text>
</comment>
<dbReference type="InterPro" id="IPR002110">
    <property type="entry name" value="Ankyrin_rpt"/>
</dbReference>
<dbReference type="Pfam" id="PF03803">
    <property type="entry name" value="Scramblase"/>
    <property type="match status" value="1"/>
</dbReference>
<dbReference type="InterPro" id="IPR003409">
    <property type="entry name" value="MORN"/>
</dbReference>
<dbReference type="PROSITE" id="PS50088">
    <property type="entry name" value="ANK_REPEAT"/>
    <property type="match status" value="1"/>
</dbReference>
<dbReference type="Gene3D" id="1.25.40.20">
    <property type="entry name" value="Ankyrin repeat-containing domain"/>
    <property type="match status" value="2"/>
</dbReference>
<evidence type="ECO:0000256" key="2">
    <source>
        <dbReference type="ARBA" id="ARBA00022737"/>
    </source>
</evidence>
<dbReference type="GO" id="GO:0017128">
    <property type="term" value="F:phospholipid scramblase activity"/>
    <property type="evidence" value="ECO:0007669"/>
    <property type="project" value="InterPro"/>
</dbReference>
<dbReference type="SMART" id="SM00698">
    <property type="entry name" value="MORN"/>
    <property type="match status" value="2"/>
</dbReference>
<reference evidence="5 6" key="1">
    <citation type="journal article" date="2015" name="Genome Biol. Evol.">
        <title>The genome of winter moth (Operophtera brumata) provides a genomic perspective on sexual dimorphism and phenology.</title>
        <authorList>
            <person name="Derks M.F."/>
            <person name="Smit S."/>
            <person name="Salis L."/>
            <person name="Schijlen E."/>
            <person name="Bossers A."/>
            <person name="Mateman C."/>
            <person name="Pijl A.S."/>
            <person name="de Ridder D."/>
            <person name="Groenen M.A."/>
            <person name="Visser M.E."/>
            <person name="Megens H.J."/>
        </authorList>
    </citation>
    <scope>NUCLEOTIDE SEQUENCE [LARGE SCALE GENOMIC DNA]</scope>
    <source>
        <strain evidence="5">WM2013NL</strain>
        <tissue evidence="5">Head and thorax</tissue>
    </source>
</reference>
<keyword evidence="4" id="KW-1133">Transmembrane helix</keyword>
<feature type="repeat" description="ANK" evidence="3">
    <location>
        <begin position="468"/>
        <end position="500"/>
    </location>
</feature>
<gene>
    <name evidence="5" type="ORF">OBRU01_03423</name>
</gene>
<dbReference type="Proteomes" id="UP000037510">
    <property type="component" value="Unassembled WGS sequence"/>
</dbReference>
<dbReference type="EMBL" id="JTDY01000442">
    <property type="protein sequence ID" value="KOB77154.1"/>
    <property type="molecule type" value="Genomic_DNA"/>
</dbReference>
<comment type="caution">
    <text evidence="5">The sequence shown here is derived from an EMBL/GenBank/DDBJ whole genome shotgun (WGS) entry which is preliminary data.</text>
</comment>
<dbReference type="PANTHER" id="PTHR15897">
    <property type="entry name" value="ANKYRIN REPEAT AND MYND DOMAIN PROTEIN 1"/>
    <property type="match status" value="1"/>
</dbReference>
<name>A0A0L7LP82_OPEBR</name>
<evidence type="ECO:0000256" key="1">
    <source>
        <dbReference type="ARBA" id="ARBA00005350"/>
    </source>
</evidence>
<feature type="transmembrane region" description="Helical" evidence="4">
    <location>
        <begin position="96"/>
        <end position="114"/>
    </location>
</feature>
<protein>
    <submittedName>
        <fullName evidence="5">Putative zinc finger protein</fullName>
    </submittedName>
</protein>